<evidence type="ECO:0000313" key="3">
    <source>
        <dbReference type="Proteomes" id="UP001372526"/>
    </source>
</evidence>
<name>A0ABU8FK92_9BACI</name>
<evidence type="ECO:0000313" key="2">
    <source>
        <dbReference type="EMBL" id="MEI4802938.1"/>
    </source>
</evidence>
<protein>
    <submittedName>
        <fullName evidence="2">Uncharacterized protein</fullName>
    </submittedName>
</protein>
<sequence length="141" mass="15668">MGKLKKWAATLSSVVILVSAFTFVTPAPKASALTYKCPSDGYGNGLLQPGETCEYTPEVSVLPDDDIPFFVKNTGRQTVHWRFVRVWDKKIVHPGGYVYPNYTVRGTLDLNTFGNVRLELRCTSGATITNNCNAEGWFDAW</sequence>
<accession>A0ABU8FK92</accession>
<gene>
    <name evidence="2" type="ORF">WAZ07_16795</name>
</gene>
<feature type="signal peptide" evidence="1">
    <location>
        <begin position="1"/>
        <end position="24"/>
    </location>
</feature>
<evidence type="ECO:0000256" key="1">
    <source>
        <dbReference type="SAM" id="SignalP"/>
    </source>
</evidence>
<dbReference type="EMBL" id="JBAWSX010000010">
    <property type="protein sequence ID" value="MEI4802938.1"/>
    <property type="molecule type" value="Genomic_DNA"/>
</dbReference>
<dbReference type="RefSeq" id="WP_336473378.1">
    <property type="nucleotide sequence ID" value="NZ_JBAWSX010000010.1"/>
</dbReference>
<feature type="chain" id="PRO_5046041570" evidence="1">
    <location>
        <begin position="25"/>
        <end position="141"/>
    </location>
</feature>
<dbReference type="Proteomes" id="UP001372526">
    <property type="component" value="Unassembled WGS sequence"/>
</dbReference>
<organism evidence="2 3">
    <name type="scientific">Bacillus bruguierae</name>
    <dbReference type="NCBI Taxonomy" id="3127667"/>
    <lineage>
        <taxon>Bacteria</taxon>
        <taxon>Bacillati</taxon>
        <taxon>Bacillota</taxon>
        <taxon>Bacilli</taxon>
        <taxon>Bacillales</taxon>
        <taxon>Bacillaceae</taxon>
        <taxon>Bacillus</taxon>
    </lineage>
</organism>
<keyword evidence="1" id="KW-0732">Signal</keyword>
<reference evidence="2 3" key="1">
    <citation type="submission" date="2024-01" db="EMBL/GenBank/DDBJ databases">
        <title>Seven novel Bacillus-like species.</title>
        <authorList>
            <person name="Liu G."/>
        </authorList>
    </citation>
    <scope>NUCLEOTIDE SEQUENCE [LARGE SCALE GENOMIC DNA]</scope>
    <source>
        <strain evidence="2 3">FJAT-51639</strain>
    </source>
</reference>
<proteinExistence type="predicted"/>
<keyword evidence="3" id="KW-1185">Reference proteome</keyword>
<comment type="caution">
    <text evidence="2">The sequence shown here is derived from an EMBL/GenBank/DDBJ whole genome shotgun (WGS) entry which is preliminary data.</text>
</comment>